<reference evidence="1 2" key="1">
    <citation type="submission" date="2023-12" db="EMBL/GenBank/DDBJ databases">
        <title>Characterization of antibiotic resistance in Aeromonas spp. in hospital effluent.</title>
        <authorList>
            <person name="Negoseki B.R.S."/>
            <person name="Krul D."/>
            <person name="Siqueira A.C."/>
            <person name="Almeida M."/>
            <person name="Mesa D."/>
            <person name="Conte D."/>
            <person name="Dalla-Costa L.M."/>
        </authorList>
    </citation>
    <scope>NUCLEOTIDE SEQUENCE [LARGE SCALE GENOMIC DNA]</scope>
    <source>
        <strain evidence="1 2">36v</strain>
    </source>
</reference>
<proteinExistence type="predicted"/>
<accession>A0ABU5WBU4</accession>
<dbReference type="EMBL" id="JAYGOJ010000193">
    <property type="protein sequence ID" value="MEA9438324.1"/>
    <property type="molecule type" value="Genomic_DNA"/>
</dbReference>
<sequence>MKRPNIRLPAEDHQRTDELSNEEFYRYSLWETPELHGLVQVATVGNT</sequence>
<comment type="caution">
    <text evidence="1">The sequence shown here is derived from an EMBL/GenBank/DDBJ whole genome shotgun (WGS) entry which is preliminary data.</text>
</comment>
<organism evidence="1 2">
    <name type="scientific">Aeromonas caviae</name>
    <name type="common">Aeromonas punctata</name>
    <dbReference type="NCBI Taxonomy" id="648"/>
    <lineage>
        <taxon>Bacteria</taxon>
        <taxon>Pseudomonadati</taxon>
        <taxon>Pseudomonadota</taxon>
        <taxon>Gammaproteobacteria</taxon>
        <taxon>Aeromonadales</taxon>
        <taxon>Aeromonadaceae</taxon>
        <taxon>Aeromonas</taxon>
    </lineage>
</organism>
<dbReference type="RefSeq" id="WP_323581013.1">
    <property type="nucleotide sequence ID" value="NZ_JAYGOJ010000193.1"/>
</dbReference>
<keyword evidence="2" id="KW-1185">Reference proteome</keyword>
<protein>
    <submittedName>
        <fullName evidence="1">Uncharacterized protein</fullName>
    </submittedName>
</protein>
<name>A0ABU5WBU4_AERCA</name>
<dbReference type="Proteomes" id="UP001304847">
    <property type="component" value="Unassembled WGS sequence"/>
</dbReference>
<evidence type="ECO:0000313" key="1">
    <source>
        <dbReference type="EMBL" id="MEA9438324.1"/>
    </source>
</evidence>
<evidence type="ECO:0000313" key="2">
    <source>
        <dbReference type="Proteomes" id="UP001304847"/>
    </source>
</evidence>
<gene>
    <name evidence="1" type="ORF">VCX44_21590</name>
</gene>